<reference evidence="2" key="1">
    <citation type="journal article" date="2019" name="Int. J. Syst. Evol. Microbiol.">
        <title>The Global Catalogue of Microorganisms (GCM) 10K type strain sequencing project: providing services to taxonomists for standard genome sequencing and annotation.</title>
        <authorList>
            <consortium name="The Broad Institute Genomics Platform"/>
            <consortium name="The Broad Institute Genome Sequencing Center for Infectious Disease"/>
            <person name="Wu L."/>
            <person name="Ma J."/>
        </authorList>
    </citation>
    <scope>NUCLEOTIDE SEQUENCE [LARGE SCALE GENOMIC DNA]</scope>
    <source>
        <strain evidence="2">JCM 18326</strain>
    </source>
</reference>
<name>A0ABP9DPT2_9BACT</name>
<accession>A0ABP9DPT2</accession>
<dbReference type="Proteomes" id="UP001500298">
    <property type="component" value="Unassembled WGS sequence"/>
</dbReference>
<proteinExistence type="predicted"/>
<dbReference type="RefSeq" id="WP_345375004.1">
    <property type="nucleotide sequence ID" value="NZ_BAABJX010000065.1"/>
</dbReference>
<protein>
    <recommendedName>
        <fullName evidence="3">DUF4238 domain-containing protein</fullName>
    </recommendedName>
</protein>
<organism evidence="1 2">
    <name type="scientific">Algivirga pacifica</name>
    <dbReference type="NCBI Taxonomy" id="1162670"/>
    <lineage>
        <taxon>Bacteria</taxon>
        <taxon>Pseudomonadati</taxon>
        <taxon>Bacteroidota</taxon>
        <taxon>Cytophagia</taxon>
        <taxon>Cytophagales</taxon>
        <taxon>Flammeovirgaceae</taxon>
        <taxon>Algivirga</taxon>
    </lineage>
</organism>
<sequence>MNPYWMAAGSAAKGVKNVATAVASSDTVQSVQRGVSEDLRKPWHSSKVVWAAMLIGGYFLWQKFQKNNASDQVGTNTPLGRAGRYASELHTGIHVNWLEWFKHGATNEEGIMQVARAIAADPEVNFELVQRQYRTLFNRNLNEDLVKEGDIYHAFIQVVSVPTSSLMKVSNTGLPKKEEQFPKVVSSFFVIADPLAYFDAPIYSGMDLKQKVYVPNMTYLGVYAGEEGSMVKVFLDPEKLERIGYLDKKAMYQKKIYDRQELDRMLRNGEIKQLNTKLIEKFKAWI</sequence>
<evidence type="ECO:0000313" key="1">
    <source>
        <dbReference type="EMBL" id="GAA4850901.1"/>
    </source>
</evidence>
<gene>
    <name evidence="1" type="ORF">GCM10023331_39500</name>
</gene>
<keyword evidence="2" id="KW-1185">Reference proteome</keyword>
<evidence type="ECO:0000313" key="2">
    <source>
        <dbReference type="Proteomes" id="UP001500298"/>
    </source>
</evidence>
<comment type="caution">
    <text evidence="1">The sequence shown here is derived from an EMBL/GenBank/DDBJ whole genome shotgun (WGS) entry which is preliminary data.</text>
</comment>
<evidence type="ECO:0008006" key="3">
    <source>
        <dbReference type="Google" id="ProtNLM"/>
    </source>
</evidence>
<dbReference type="EMBL" id="BAABJX010000065">
    <property type="protein sequence ID" value="GAA4850901.1"/>
    <property type="molecule type" value="Genomic_DNA"/>
</dbReference>